<reference evidence="10" key="1">
    <citation type="submission" date="2022-04" db="EMBL/GenBank/DDBJ databases">
        <title>Carnegiea gigantea Genome sequencing and assembly v2.</title>
        <authorList>
            <person name="Copetti D."/>
            <person name="Sanderson M.J."/>
            <person name="Burquez A."/>
            <person name="Wojciechowski M.F."/>
        </authorList>
    </citation>
    <scope>NUCLEOTIDE SEQUENCE</scope>
    <source>
        <strain evidence="10">SGP5-SGP5p</strain>
        <tissue evidence="10">Aerial part</tissue>
    </source>
</reference>
<feature type="domain" description="Pectate lyase" evidence="9">
    <location>
        <begin position="79"/>
        <end position="235"/>
    </location>
</feature>
<evidence type="ECO:0000256" key="2">
    <source>
        <dbReference type="ARBA" id="ARBA00005220"/>
    </source>
</evidence>
<evidence type="ECO:0000256" key="6">
    <source>
        <dbReference type="ARBA" id="ARBA00022837"/>
    </source>
</evidence>
<dbReference type="SMART" id="SM00656">
    <property type="entry name" value="Amb_all"/>
    <property type="match status" value="1"/>
</dbReference>
<dbReference type="GO" id="GO:0046872">
    <property type="term" value="F:metal ion binding"/>
    <property type="evidence" value="ECO:0007669"/>
    <property type="project" value="UniProtKB-KW"/>
</dbReference>
<evidence type="ECO:0000256" key="3">
    <source>
        <dbReference type="ARBA" id="ARBA00012272"/>
    </source>
</evidence>
<dbReference type="EC" id="4.2.2.2" evidence="3 8"/>
<dbReference type="InterPro" id="IPR018082">
    <property type="entry name" value="AmbAllergen"/>
</dbReference>
<dbReference type="Gene3D" id="2.160.20.10">
    <property type="entry name" value="Single-stranded right-handed beta-helix, Pectin lyase-like"/>
    <property type="match status" value="2"/>
</dbReference>
<dbReference type="SUPFAM" id="SSF51126">
    <property type="entry name" value="Pectin lyase-like"/>
    <property type="match status" value="1"/>
</dbReference>
<comment type="catalytic activity">
    <reaction evidence="1 8">
        <text>Eliminative cleavage of (1-&gt;4)-alpha-D-galacturonan to give oligosaccharides with 4-deoxy-alpha-D-galact-4-enuronosyl groups at their non-reducing ends.</text>
        <dbReference type="EC" id="4.2.2.2"/>
    </reaction>
</comment>
<sequence>MRDRQPNSRLLAVRCRLANNRQKLADCAIGFGKDAMGGRGGRLFVATDSSDDDPVNPKPGPLRHEVIQDEPLWITFQHDMVITLKDQLVMNSYKTIDGRGASVHVTGSGCIIIHQMSNIIIHGIHIHDCKPSGDGMVKMLPMRPSITISDNYMTHHNKVMLLGHSDTYVQDKDMQVTVAFNHFGEGLVQRMPRGRHGYFHVVNNDYTRWEMYAVGGSAAPTTYCEGNRFLAGDGSCSKEVTKREEAPESEWRNWNWKSEGDLMLNGAYFRQSGSAATSTYARASSLSAHPSHLVGSITLAAGVLNCKKGSRC</sequence>
<dbReference type="EMBL" id="JAKOGI010002245">
    <property type="protein sequence ID" value="KAJ8422475.1"/>
    <property type="molecule type" value="Genomic_DNA"/>
</dbReference>
<evidence type="ECO:0000256" key="1">
    <source>
        <dbReference type="ARBA" id="ARBA00000695"/>
    </source>
</evidence>
<evidence type="ECO:0000313" key="11">
    <source>
        <dbReference type="Proteomes" id="UP001153076"/>
    </source>
</evidence>
<dbReference type="InterPro" id="IPR011050">
    <property type="entry name" value="Pectin_lyase_fold/virulence"/>
</dbReference>
<dbReference type="PANTHER" id="PTHR31683:SF29">
    <property type="entry name" value="PECTATE LYASE 11-RELATED"/>
    <property type="match status" value="1"/>
</dbReference>
<dbReference type="InterPro" id="IPR002022">
    <property type="entry name" value="Pec_lyase"/>
</dbReference>
<comment type="caution">
    <text evidence="10">The sequence shown here is derived from an EMBL/GenBank/DDBJ whole genome shotgun (WGS) entry which is preliminary data.</text>
</comment>
<dbReference type="PANTHER" id="PTHR31683">
    <property type="entry name" value="PECTATE LYASE 18-RELATED"/>
    <property type="match status" value="1"/>
</dbReference>
<evidence type="ECO:0000259" key="9">
    <source>
        <dbReference type="SMART" id="SM00656"/>
    </source>
</evidence>
<dbReference type="Pfam" id="PF00544">
    <property type="entry name" value="Pectate_lyase_4"/>
    <property type="match status" value="1"/>
</dbReference>
<evidence type="ECO:0000256" key="5">
    <source>
        <dbReference type="ARBA" id="ARBA00022729"/>
    </source>
</evidence>
<keyword evidence="7 8" id="KW-0456">Lyase</keyword>
<keyword evidence="5" id="KW-0732">Signal</keyword>
<comment type="cofactor">
    <cofactor evidence="8">
        <name>Ca(2+)</name>
        <dbReference type="ChEBI" id="CHEBI:29108"/>
    </cofactor>
    <text evidence="8">Binds 1 Ca(2+) ion. Required for its activity.</text>
</comment>
<keyword evidence="11" id="KW-1185">Reference proteome</keyword>
<gene>
    <name evidence="10" type="ORF">Cgig2_016077</name>
</gene>
<protein>
    <recommendedName>
        <fullName evidence="3 8">Pectate lyase</fullName>
        <ecNumber evidence="3 8">4.2.2.2</ecNumber>
    </recommendedName>
</protein>
<evidence type="ECO:0000313" key="10">
    <source>
        <dbReference type="EMBL" id="KAJ8422475.1"/>
    </source>
</evidence>
<keyword evidence="4 8" id="KW-0479">Metal-binding</keyword>
<proteinExistence type="inferred from homology"/>
<dbReference type="PRINTS" id="PR00807">
    <property type="entry name" value="AMBALLERGEN"/>
</dbReference>
<dbReference type="AlphaFoldDB" id="A0A9Q1GNX5"/>
<keyword evidence="6 8" id="KW-0106">Calcium</keyword>
<dbReference type="InterPro" id="IPR045032">
    <property type="entry name" value="PEL"/>
</dbReference>
<organism evidence="10 11">
    <name type="scientific">Carnegiea gigantea</name>
    <dbReference type="NCBI Taxonomy" id="171969"/>
    <lineage>
        <taxon>Eukaryota</taxon>
        <taxon>Viridiplantae</taxon>
        <taxon>Streptophyta</taxon>
        <taxon>Embryophyta</taxon>
        <taxon>Tracheophyta</taxon>
        <taxon>Spermatophyta</taxon>
        <taxon>Magnoliopsida</taxon>
        <taxon>eudicotyledons</taxon>
        <taxon>Gunneridae</taxon>
        <taxon>Pentapetalae</taxon>
        <taxon>Caryophyllales</taxon>
        <taxon>Cactineae</taxon>
        <taxon>Cactaceae</taxon>
        <taxon>Cactoideae</taxon>
        <taxon>Echinocereeae</taxon>
        <taxon>Carnegiea</taxon>
    </lineage>
</organism>
<evidence type="ECO:0000256" key="8">
    <source>
        <dbReference type="RuleBase" id="RU361123"/>
    </source>
</evidence>
<dbReference type="Proteomes" id="UP001153076">
    <property type="component" value="Unassembled WGS sequence"/>
</dbReference>
<evidence type="ECO:0000256" key="7">
    <source>
        <dbReference type="ARBA" id="ARBA00023239"/>
    </source>
</evidence>
<accession>A0A9Q1GNX5</accession>
<dbReference type="OrthoDB" id="1637350at2759"/>
<dbReference type="GO" id="GO:0030570">
    <property type="term" value="F:pectate lyase activity"/>
    <property type="evidence" value="ECO:0007669"/>
    <property type="project" value="UniProtKB-EC"/>
</dbReference>
<evidence type="ECO:0000256" key="4">
    <source>
        <dbReference type="ARBA" id="ARBA00022723"/>
    </source>
</evidence>
<name>A0A9Q1GNX5_9CARY</name>
<dbReference type="InterPro" id="IPR012334">
    <property type="entry name" value="Pectin_lyas_fold"/>
</dbReference>
<comment type="similarity">
    <text evidence="8">Belongs to the polysaccharide lyase 1 family.</text>
</comment>
<comment type="pathway">
    <text evidence="2 8">Glycan metabolism; pectin degradation; 2-dehydro-3-deoxy-D-gluconate from pectin: step 2/5.</text>
</comment>